<sequence length="158" mass="17896">MAWNRLSGLPLTLYNCNFIEGIGSQVGSVIKIDFQTDNGCRGRFVRMSVSLNLCRPLVSKVIIDGRPHIVKYESLSTVCFHCGIYDQLKDICPKLQCQDVEPLFLMRSLGLLWFRPRRNIWSLGVGEKRKTNPHIDNHVNHAPKGSHSTISTMNHAYG</sequence>
<evidence type="ECO:0000256" key="1">
    <source>
        <dbReference type="SAM" id="MobiDB-lite"/>
    </source>
</evidence>
<proteinExistence type="predicted"/>
<gene>
    <name evidence="2" type="ORF">V6N12_069823</name>
</gene>
<dbReference type="EMBL" id="JBBPBM010000006">
    <property type="protein sequence ID" value="KAK8579499.1"/>
    <property type="molecule type" value="Genomic_DNA"/>
</dbReference>
<accession>A0ABR2FF13</accession>
<organism evidence="2 3">
    <name type="scientific">Hibiscus sabdariffa</name>
    <name type="common">roselle</name>
    <dbReference type="NCBI Taxonomy" id="183260"/>
    <lineage>
        <taxon>Eukaryota</taxon>
        <taxon>Viridiplantae</taxon>
        <taxon>Streptophyta</taxon>
        <taxon>Embryophyta</taxon>
        <taxon>Tracheophyta</taxon>
        <taxon>Spermatophyta</taxon>
        <taxon>Magnoliopsida</taxon>
        <taxon>eudicotyledons</taxon>
        <taxon>Gunneridae</taxon>
        <taxon>Pentapetalae</taxon>
        <taxon>rosids</taxon>
        <taxon>malvids</taxon>
        <taxon>Malvales</taxon>
        <taxon>Malvaceae</taxon>
        <taxon>Malvoideae</taxon>
        <taxon>Hibiscus</taxon>
    </lineage>
</organism>
<feature type="compositionally biased region" description="Polar residues" evidence="1">
    <location>
        <begin position="146"/>
        <end position="158"/>
    </location>
</feature>
<protein>
    <recommendedName>
        <fullName evidence="4">Zinc knuckle CX2CX4HX4C domain-containing protein</fullName>
    </recommendedName>
</protein>
<evidence type="ECO:0000313" key="3">
    <source>
        <dbReference type="Proteomes" id="UP001472677"/>
    </source>
</evidence>
<dbReference type="InterPro" id="IPR040256">
    <property type="entry name" value="At4g02000-like"/>
</dbReference>
<reference evidence="2 3" key="1">
    <citation type="journal article" date="2024" name="G3 (Bethesda)">
        <title>Genome assembly of Hibiscus sabdariffa L. provides insights into metabolisms of medicinal natural products.</title>
        <authorList>
            <person name="Kim T."/>
        </authorList>
    </citation>
    <scope>NUCLEOTIDE SEQUENCE [LARGE SCALE GENOMIC DNA]</scope>
    <source>
        <strain evidence="2">TK-2024</strain>
        <tissue evidence="2">Old leaves</tissue>
    </source>
</reference>
<evidence type="ECO:0008006" key="4">
    <source>
        <dbReference type="Google" id="ProtNLM"/>
    </source>
</evidence>
<dbReference type="PANTHER" id="PTHR31286:SF173">
    <property type="entry name" value="DUF4283 DOMAIN-CONTAINING PROTEIN"/>
    <property type="match status" value="1"/>
</dbReference>
<dbReference type="Proteomes" id="UP001472677">
    <property type="component" value="Unassembled WGS sequence"/>
</dbReference>
<keyword evidence="3" id="KW-1185">Reference proteome</keyword>
<evidence type="ECO:0000313" key="2">
    <source>
        <dbReference type="EMBL" id="KAK8579499.1"/>
    </source>
</evidence>
<feature type="region of interest" description="Disordered" evidence="1">
    <location>
        <begin position="132"/>
        <end position="158"/>
    </location>
</feature>
<name>A0ABR2FF13_9ROSI</name>
<dbReference type="PANTHER" id="PTHR31286">
    <property type="entry name" value="GLYCINE-RICH CELL WALL STRUCTURAL PROTEIN 1.8-LIKE"/>
    <property type="match status" value="1"/>
</dbReference>
<comment type="caution">
    <text evidence="2">The sequence shown here is derived from an EMBL/GenBank/DDBJ whole genome shotgun (WGS) entry which is preliminary data.</text>
</comment>